<reference evidence="1" key="1">
    <citation type="journal article" date="2021" name="New Phytol.">
        <title>Evolutionary innovations through gain and loss of genes in the ectomycorrhizal Boletales.</title>
        <authorList>
            <person name="Wu G."/>
            <person name="Miyauchi S."/>
            <person name="Morin E."/>
            <person name="Kuo A."/>
            <person name="Drula E."/>
            <person name="Varga T."/>
            <person name="Kohler A."/>
            <person name="Feng B."/>
            <person name="Cao Y."/>
            <person name="Lipzen A."/>
            <person name="Daum C."/>
            <person name="Hundley H."/>
            <person name="Pangilinan J."/>
            <person name="Johnson J."/>
            <person name="Barry K."/>
            <person name="LaButti K."/>
            <person name="Ng V."/>
            <person name="Ahrendt S."/>
            <person name="Min B."/>
            <person name="Choi I.G."/>
            <person name="Park H."/>
            <person name="Plett J.M."/>
            <person name="Magnuson J."/>
            <person name="Spatafora J.W."/>
            <person name="Nagy L.G."/>
            <person name="Henrissat B."/>
            <person name="Grigoriev I.V."/>
            <person name="Yang Z.L."/>
            <person name="Xu J."/>
            <person name="Martin F.M."/>
        </authorList>
    </citation>
    <scope>NUCLEOTIDE SEQUENCE</scope>
    <source>
        <strain evidence="1">KUC20120723A-06</strain>
    </source>
</reference>
<evidence type="ECO:0000313" key="1">
    <source>
        <dbReference type="EMBL" id="KAH7922454.1"/>
    </source>
</evidence>
<evidence type="ECO:0000313" key="2">
    <source>
        <dbReference type="Proteomes" id="UP000790709"/>
    </source>
</evidence>
<proteinExistence type="predicted"/>
<comment type="caution">
    <text evidence="1">The sequence shown here is derived from an EMBL/GenBank/DDBJ whole genome shotgun (WGS) entry which is preliminary data.</text>
</comment>
<accession>A0ACB8BA33</accession>
<organism evidence="1 2">
    <name type="scientific">Leucogyrophana mollusca</name>
    <dbReference type="NCBI Taxonomy" id="85980"/>
    <lineage>
        <taxon>Eukaryota</taxon>
        <taxon>Fungi</taxon>
        <taxon>Dikarya</taxon>
        <taxon>Basidiomycota</taxon>
        <taxon>Agaricomycotina</taxon>
        <taxon>Agaricomycetes</taxon>
        <taxon>Agaricomycetidae</taxon>
        <taxon>Boletales</taxon>
        <taxon>Boletales incertae sedis</taxon>
        <taxon>Leucogyrophana</taxon>
    </lineage>
</organism>
<protein>
    <submittedName>
        <fullName evidence="1">Uncharacterized protein</fullName>
    </submittedName>
</protein>
<gene>
    <name evidence="1" type="ORF">BV22DRAFT_656663</name>
</gene>
<name>A0ACB8BA33_9AGAM</name>
<keyword evidence="2" id="KW-1185">Reference proteome</keyword>
<dbReference type="EMBL" id="MU266484">
    <property type="protein sequence ID" value="KAH7922454.1"/>
    <property type="molecule type" value="Genomic_DNA"/>
</dbReference>
<dbReference type="Proteomes" id="UP000790709">
    <property type="component" value="Unassembled WGS sequence"/>
</dbReference>
<sequence>MKKKVASPAAGTLRVPHKIALVVTDDDNVEYSASLLSSNYGIAVGTYLARIGGPQWSKLSEQNQVVVVPASTLLELFAHDVVTMAGLHSIVIHNAEKISDHESHPITKLTKCFYHVASPAARPVIFAIGFAPLNVDMLERILGAKALADWKFDAATRMFTERPSEVVIPYESPFTTVDTKLMEQIRELDIDESQYHLEFKSARYALAELGSCACDLTWRRGLQAASPLDHEDDDDPTMTIRNKIRGLVKNWVFAMPNLDITSRGFNVTPKFAQLVQILKSCEAHGEDFRGIVFVQRPEVALVMTEVLRSLVGDLGFLRPFALVGDLPVVDRRYQLDVYQKFLTGKCNLLVVSQSLEDLDIPKALVVICFNLPESQISYAYARARTRGSSSHLIHMVEKGNDAHRRVLSEYTGSIEGDHWAEMVSHNGEYPVPGCALKEATKSLDLDEEEATGVLLDPTTGGRIRVEDASVAVFRLASDLQLASGTSSSQPLLHVREQQDMGVSQTYVCTVTLPPGLPVREVSGPVCLSPCHARRMACFQTCAQLFEIGALDGRFFYLPRSGGGVPVENRVDSTQGDKLSGSRCYVRKRPEFWTNSMQAASHSLYILLISAESSEGPSEPYAPIMLLTHQPLPTLVEFKLFFEGLSSVVHFKQGGRIELDDARLRHLHLYTLRVCRAIANKSFTCPLEKMPYFCAPLKVPHPEAPRWEDLLHFGDLIAWDAVILAGENWAVPLNPDGASGALDVEDAVVQDRWVEFTRRFYAVRLRHDLTPMSKPVDSPREAEYANLVEYCKARRKGFEGLQDYNQPLIEVSKVAGVTNRLNPIFKPVPDSSKASAKYLIPELCAKFTIPASTLRTALLLPSITRRIDDFLIVKELNAKYFDHAICEKLLLAAISAPSAGFEYDYERLELLGDAFLKYLSSLYLFVTNPAQHEGALHTARQRIISNKVLFQSADRASLPQYIQGKPFTYKMWQPPNFIVQSVGAQTEKGAKVPASKPRETEAEHAATSREKTPPDAAKPAKKKKYQEDQVTQWLGDKTVADVVEAIIGAAYLSGGREGALKATKALHVPIPYIEQWDDFRRKALAPPSNVTAKLRESTIKAVEAIIGHRFNHPHLLAQALTHASVQGYEGTCYERLEFVGDAILDFLVVRHVFDRNDQLSPGAMTLLKGAMVSNSALAAVCVWSGLHEHLIFESYSLANGIKVYAEQLKLKQTQEYETAAQEGRSPGQFWLEIEPPKALSDVVESIVGALYISDSFSPVGVEALFAKMLKPFYDRHITLKTLSHHPTKVLFELLQAHGCQHFEIVKEKCENQQGTRCDVIVHDIILANAIDTTGHSAGRKASILALDALEGDSGFMAHTCDCRTGAQARKAQKKVLDRMLADLVNDDGNTGPPEHP</sequence>